<feature type="compositionally biased region" description="Polar residues" evidence="1">
    <location>
        <begin position="94"/>
        <end position="105"/>
    </location>
</feature>
<feature type="compositionally biased region" description="Polar residues" evidence="1">
    <location>
        <begin position="134"/>
        <end position="143"/>
    </location>
</feature>
<evidence type="ECO:0000313" key="2">
    <source>
        <dbReference type="EMBL" id="KAK7602258.1"/>
    </source>
</evidence>
<dbReference type="EMBL" id="JBBCAQ010000010">
    <property type="protein sequence ID" value="KAK7602258.1"/>
    <property type="molecule type" value="Genomic_DNA"/>
</dbReference>
<sequence>MPKTTVNKLLLILVKTQQQRKKEQQQVIASPIVENDPPNPPQLCPTRNTPLVLQDNGSESCATCETPSPIGESIPEHSSTGDTLVAVNPEESPLHNTMNNTPSSNHPKESPQRSDSSNTPPVISHKKSLLPIDFSSTPSTKALSPQLIDSNYIPISSGSKQLKYIVQPKQENKQRQNMKTSDNGDNIEFSTRRTMTQLETAVAAFKEAMKEAEEYVATVDVIADGIKVHVNFLREGIKEIKSIVTAMMQKQKEIFDTPTKVSEQEKEIKLIERIKFSQLRPPVRRAPFRRRRSTNGTPGQSAPWECRAIHCTRISGKGRCQRPAERALS</sequence>
<feature type="region of interest" description="Disordered" evidence="1">
    <location>
        <begin position="20"/>
        <end position="45"/>
    </location>
</feature>
<feature type="region of interest" description="Disordered" evidence="1">
    <location>
        <begin position="57"/>
        <end position="143"/>
    </location>
</feature>
<protein>
    <submittedName>
        <fullName evidence="2">Uncharacterized protein</fullName>
    </submittedName>
</protein>
<organism evidence="2 3">
    <name type="scientific">Parthenolecanium corni</name>
    <dbReference type="NCBI Taxonomy" id="536013"/>
    <lineage>
        <taxon>Eukaryota</taxon>
        <taxon>Metazoa</taxon>
        <taxon>Ecdysozoa</taxon>
        <taxon>Arthropoda</taxon>
        <taxon>Hexapoda</taxon>
        <taxon>Insecta</taxon>
        <taxon>Pterygota</taxon>
        <taxon>Neoptera</taxon>
        <taxon>Paraneoptera</taxon>
        <taxon>Hemiptera</taxon>
        <taxon>Sternorrhyncha</taxon>
        <taxon>Coccoidea</taxon>
        <taxon>Coccidae</taxon>
        <taxon>Parthenolecanium</taxon>
    </lineage>
</organism>
<dbReference type="Proteomes" id="UP001367676">
    <property type="component" value="Unassembled WGS sequence"/>
</dbReference>
<keyword evidence="3" id="KW-1185">Reference proteome</keyword>
<comment type="caution">
    <text evidence="2">The sequence shown here is derived from an EMBL/GenBank/DDBJ whole genome shotgun (WGS) entry which is preliminary data.</text>
</comment>
<evidence type="ECO:0000256" key="1">
    <source>
        <dbReference type="SAM" id="MobiDB-lite"/>
    </source>
</evidence>
<accession>A0AAN9U1C2</accession>
<feature type="compositionally biased region" description="Polar residues" evidence="1">
    <location>
        <begin position="57"/>
        <end position="66"/>
    </location>
</feature>
<proteinExistence type="predicted"/>
<dbReference type="AlphaFoldDB" id="A0AAN9U1C2"/>
<name>A0AAN9U1C2_9HEMI</name>
<evidence type="ECO:0000313" key="3">
    <source>
        <dbReference type="Proteomes" id="UP001367676"/>
    </source>
</evidence>
<gene>
    <name evidence="2" type="ORF">V9T40_009699</name>
</gene>
<reference evidence="2 3" key="1">
    <citation type="submission" date="2024-03" db="EMBL/GenBank/DDBJ databases">
        <title>Adaptation during the transition from Ophiocordyceps entomopathogen to insect associate is accompanied by gene loss and intensified selection.</title>
        <authorList>
            <person name="Ward C.M."/>
            <person name="Onetto C.A."/>
            <person name="Borneman A.R."/>
        </authorList>
    </citation>
    <scope>NUCLEOTIDE SEQUENCE [LARGE SCALE GENOMIC DNA]</scope>
    <source>
        <strain evidence="2">AWRI1</strain>
        <tissue evidence="2">Single Adult Female</tissue>
    </source>
</reference>